<accession>A0A182M0B0</accession>
<evidence type="ECO:0000313" key="3">
    <source>
        <dbReference type="EnsemblMetazoa" id="ACUA006333-PA"/>
    </source>
</evidence>
<dbReference type="VEuPathDB" id="VectorBase:ACUA006333"/>
<reference evidence="4" key="1">
    <citation type="submission" date="2013-09" db="EMBL/GenBank/DDBJ databases">
        <title>The Genome Sequence of Anopheles culicifacies species A.</title>
        <authorList>
            <consortium name="The Broad Institute Genomics Platform"/>
            <person name="Neafsey D.E."/>
            <person name="Besansky N."/>
            <person name="Howell P."/>
            <person name="Walton C."/>
            <person name="Young S.K."/>
            <person name="Zeng Q."/>
            <person name="Gargeya S."/>
            <person name="Fitzgerald M."/>
            <person name="Haas B."/>
            <person name="Abouelleil A."/>
            <person name="Allen A.W."/>
            <person name="Alvarado L."/>
            <person name="Arachchi H.M."/>
            <person name="Berlin A.M."/>
            <person name="Chapman S.B."/>
            <person name="Gainer-Dewar J."/>
            <person name="Goldberg J."/>
            <person name="Griggs A."/>
            <person name="Gujja S."/>
            <person name="Hansen M."/>
            <person name="Howarth C."/>
            <person name="Imamovic A."/>
            <person name="Ireland A."/>
            <person name="Larimer J."/>
            <person name="McCowan C."/>
            <person name="Murphy C."/>
            <person name="Pearson M."/>
            <person name="Poon T.W."/>
            <person name="Priest M."/>
            <person name="Roberts A."/>
            <person name="Saif S."/>
            <person name="Shea T."/>
            <person name="Sisk P."/>
            <person name="Sykes S."/>
            <person name="Wortman J."/>
            <person name="Nusbaum C."/>
            <person name="Birren B."/>
        </authorList>
    </citation>
    <scope>NUCLEOTIDE SEQUENCE [LARGE SCALE GENOMIC DNA]</scope>
    <source>
        <strain evidence="4">A-37</strain>
    </source>
</reference>
<feature type="chain" id="PRO_5008127792" description="DUF753 domain-containing protein" evidence="1">
    <location>
        <begin position="29"/>
        <end position="718"/>
    </location>
</feature>
<evidence type="ECO:0000259" key="2">
    <source>
        <dbReference type="Pfam" id="PF05444"/>
    </source>
</evidence>
<proteinExistence type="predicted"/>
<evidence type="ECO:0000313" key="4">
    <source>
        <dbReference type="Proteomes" id="UP000075883"/>
    </source>
</evidence>
<dbReference type="Proteomes" id="UP000075883">
    <property type="component" value="Unassembled WGS sequence"/>
</dbReference>
<keyword evidence="1" id="KW-0732">Signal</keyword>
<name>A0A182M0B0_9DIPT</name>
<dbReference type="InterPro" id="IPR008472">
    <property type="entry name" value="DUF753"/>
</dbReference>
<dbReference type="EMBL" id="AXCM01017217">
    <property type="status" value="NOT_ANNOTATED_CDS"/>
    <property type="molecule type" value="Genomic_DNA"/>
</dbReference>
<feature type="domain" description="DUF753" evidence="2">
    <location>
        <begin position="165"/>
        <end position="234"/>
    </location>
</feature>
<evidence type="ECO:0000256" key="1">
    <source>
        <dbReference type="SAM" id="SignalP"/>
    </source>
</evidence>
<organism evidence="3 4">
    <name type="scientific">Anopheles culicifacies</name>
    <dbReference type="NCBI Taxonomy" id="139723"/>
    <lineage>
        <taxon>Eukaryota</taxon>
        <taxon>Metazoa</taxon>
        <taxon>Ecdysozoa</taxon>
        <taxon>Arthropoda</taxon>
        <taxon>Hexapoda</taxon>
        <taxon>Insecta</taxon>
        <taxon>Pterygota</taxon>
        <taxon>Neoptera</taxon>
        <taxon>Endopterygota</taxon>
        <taxon>Diptera</taxon>
        <taxon>Nematocera</taxon>
        <taxon>Culicoidea</taxon>
        <taxon>Culicidae</taxon>
        <taxon>Anophelinae</taxon>
        <taxon>Anopheles</taxon>
        <taxon>culicifacies species complex</taxon>
    </lineage>
</organism>
<protein>
    <recommendedName>
        <fullName evidence="2">DUF753 domain-containing protein</fullName>
    </recommendedName>
</protein>
<dbReference type="PANTHER" id="PTHR21721">
    <property type="entry name" value="GH09876P-RELATED"/>
    <property type="match status" value="1"/>
</dbReference>
<sequence length="718" mass="79086">MHTSAVWLEKIPVISVLALVILLPTVSAQQLTCYLCIDCDTYDPGQTTQCPSECSVWYSTIGDTTTVSRGCLDQAEEGVMIYDQCETELCNTVQVTRCTRCSSDVSAECENVICPTRTDQCYLNLADGHRGCTSDQEYEVDCVPGSNTCTVCKSDPVESCNDVRKCVVCDTSKDPDCLQDALYVQRCPVTTDQCYRYLDAQQTLHLGCTSEPDYLSNCLATSGNCRTCSGDECNRDDKFECYTCEDCPTVEAERDSKIECNILEENRCYTAYDASTKQTSRGCFNENVPSYDVFDVCDGSGCNDQIYPNHLQCYQCVGCDDVVDEDLNYCSNSEATSCFMMWADSEAEVPNTIVRGCNTDDDYASCQINRNCLVCAGDRCNREPSRIRRFCDLCNGVDECEKESLIHYCAVDSFTNQCYLYSDGVGQLMKGCIADLDPVLAEACYDPSDTRCSLCKNVICNQKHCVKCDTRTDGLACVLGDKSSVALRYKLCEGDVCRVEIDAEGHTVRGCLEDFPQPCDANTCRETSLAGSNGGIFPADRRQCFQCEGENCWMEQQPENARYCQLYRGPDDGCYIYNDGSSIVRGCTTDPDAKCVTEADDPSHCMVSFEDLKNDIAQQQAPITCYQDCSDDVLSCVPVTCSSPTDRCFLSVSKSGVITRGCTATDCPADSRDCFTCKDSYCNGVYSVCSSCDTSVDTDCTVGEAHGKICKQSDGCFQ</sequence>
<reference evidence="3" key="2">
    <citation type="submission" date="2020-05" db="UniProtKB">
        <authorList>
            <consortium name="EnsemblMetazoa"/>
        </authorList>
    </citation>
    <scope>IDENTIFICATION</scope>
    <source>
        <strain evidence="3">A-37</strain>
    </source>
</reference>
<keyword evidence="4" id="KW-1185">Reference proteome</keyword>
<dbReference type="Pfam" id="PF05444">
    <property type="entry name" value="DUF753"/>
    <property type="match status" value="1"/>
</dbReference>
<feature type="signal peptide" evidence="1">
    <location>
        <begin position="1"/>
        <end position="28"/>
    </location>
</feature>
<dbReference type="PANTHER" id="PTHR21721:SF26">
    <property type="entry name" value="DUF753 DOMAIN-CONTAINING PROTEIN-RELATED"/>
    <property type="match status" value="1"/>
</dbReference>
<dbReference type="EnsemblMetazoa" id="ACUA006333-RA">
    <property type="protein sequence ID" value="ACUA006333-PA"/>
    <property type="gene ID" value="ACUA006333"/>
</dbReference>
<dbReference type="AlphaFoldDB" id="A0A182M0B0"/>